<dbReference type="AlphaFoldDB" id="A0A9C9ENJ0"/>
<name>A0A9C9ENJ0_UNCW3</name>
<feature type="non-terminal residue" evidence="2">
    <location>
        <position position="390"/>
    </location>
</feature>
<feature type="signal peptide" evidence="1">
    <location>
        <begin position="1"/>
        <end position="20"/>
    </location>
</feature>
<accession>A0A9C9ENJ0</accession>
<dbReference type="EMBL" id="DRIG01000084">
    <property type="protein sequence ID" value="HEC78991.1"/>
    <property type="molecule type" value="Genomic_DNA"/>
</dbReference>
<proteinExistence type="predicted"/>
<organism evidence="2 3">
    <name type="scientific">candidate division WOR-3 bacterium</name>
    <dbReference type="NCBI Taxonomy" id="2052148"/>
    <lineage>
        <taxon>Bacteria</taxon>
        <taxon>Bacteria division WOR-3</taxon>
    </lineage>
</organism>
<comment type="caution">
    <text evidence="2">The sequence shown here is derived from an EMBL/GenBank/DDBJ whole genome shotgun (WGS) entry which is preliminary data.</text>
</comment>
<dbReference type="Gene3D" id="2.120.10.70">
    <property type="entry name" value="Fucose-specific lectin"/>
    <property type="match status" value="1"/>
</dbReference>
<evidence type="ECO:0000256" key="1">
    <source>
        <dbReference type="SAM" id="SignalP"/>
    </source>
</evidence>
<reference evidence="2" key="1">
    <citation type="journal article" date="2020" name="mSystems">
        <title>Genome- and Community-Level Interaction Insights into Carbon Utilization and Element Cycling Functions of Hydrothermarchaeota in Hydrothermal Sediment.</title>
        <authorList>
            <person name="Zhou Z."/>
            <person name="Liu Y."/>
            <person name="Xu W."/>
            <person name="Pan J."/>
            <person name="Luo Z.H."/>
            <person name="Li M."/>
        </authorList>
    </citation>
    <scope>NUCLEOTIDE SEQUENCE</scope>
    <source>
        <strain evidence="2">HyVt-388</strain>
    </source>
</reference>
<feature type="chain" id="PRO_5039261722" evidence="1">
    <location>
        <begin position="21"/>
        <end position="390"/>
    </location>
</feature>
<evidence type="ECO:0000313" key="2">
    <source>
        <dbReference type="EMBL" id="HEC78991.1"/>
    </source>
</evidence>
<protein>
    <submittedName>
        <fullName evidence="2">Uncharacterized protein</fullName>
    </submittedName>
</protein>
<evidence type="ECO:0000313" key="3">
    <source>
        <dbReference type="Proteomes" id="UP000885826"/>
    </source>
</evidence>
<sequence length="390" mass="44610">MLKRFLLFIIISFCAGQVNWQIEVVDSMPTGANEYYFNSMALQSNNMPGVVYNRDDFRNVIFAWRTDSGWAKETVDSGYFYYAFSLVYDDNDVAHLSFYQRNDSLERTYLCYGRRDSSAWHITAVDSIDGSLGGYYWDFNTSIALDTSGYPGIAYIAWNIADSLHYIKYAHYNGVSWDTSVVEYDSAYANQQTGPTDYSPSLRFNRENIPYIAFYHVYASSHADTLKLAHYDEDQDCWFIEPVLNNLHAGIPVSLAFNSADYPCIAHGYDAGLAYTWWDGVDWHTDYGIASIGWLQLRIRLALDSNDNPHILYRHWGAAYPRYCYKDSIWHLCGPVEPDSGDANVQADVNIVLDNQDQIHIAYKYNDYVQFISGFKYAVGTLQGVDENSG</sequence>
<dbReference type="Proteomes" id="UP000885826">
    <property type="component" value="Unassembled WGS sequence"/>
</dbReference>
<gene>
    <name evidence="2" type="ORF">ENI34_07625</name>
</gene>
<keyword evidence="1" id="KW-0732">Signal</keyword>